<dbReference type="PROSITE" id="PS01173">
    <property type="entry name" value="LIPASE_GDXG_HIS"/>
    <property type="match status" value="1"/>
</dbReference>
<keyword evidence="3 4" id="KW-0378">Hydrolase</keyword>
<reference evidence="6 8" key="1">
    <citation type="submission" date="2015-07" db="EMBL/GenBank/DDBJ databases">
        <authorList>
            <person name="Cajimat M.N.B."/>
            <person name="Milazzo M.L."/>
            <person name="Fulhorst C.F."/>
        </authorList>
    </citation>
    <scope>NUCLEOTIDE SEQUENCE [LARGE SCALE GENOMIC DNA]</scope>
    <source>
        <strain evidence="6">Single colony</strain>
    </source>
</reference>
<dbReference type="AlphaFoldDB" id="A0A0K3CSG9"/>
<dbReference type="InterPro" id="IPR019826">
    <property type="entry name" value="Carboxylesterase_B_AS"/>
</dbReference>
<dbReference type="Proteomes" id="UP000239560">
    <property type="component" value="Unassembled WGS sequence"/>
</dbReference>
<evidence type="ECO:0000313" key="6">
    <source>
        <dbReference type="EMBL" id="CTR11470.1"/>
    </source>
</evidence>
<evidence type="ECO:0000313" key="9">
    <source>
        <dbReference type="Proteomes" id="UP000239560"/>
    </source>
</evidence>
<dbReference type="Proteomes" id="UP000199069">
    <property type="component" value="Unassembled WGS sequence"/>
</dbReference>
<evidence type="ECO:0000313" key="8">
    <source>
        <dbReference type="Proteomes" id="UP000199069"/>
    </source>
</evidence>
<dbReference type="InterPro" id="IPR050309">
    <property type="entry name" value="Type-B_Carboxylest/Lipase"/>
</dbReference>
<comment type="similarity">
    <text evidence="1 4">Belongs to the type-B carboxylesterase/lipase family.</text>
</comment>
<evidence type="ECO:0000256" key="4">
    <source>
        <dbReference type="RuleBase" id="RU361235"/>
    </source>
</evidence>
<dbReference type="InterPro" id="IPR029058">
    <property type="entry name" value="AB_hydrolase_fold"/>
</dbReference>
<name>A0A0K3CSG9_RHOTO</name>
<evidence type="ECO:0000256" key="2">
    <source>
        <dbReference type="ARBA" id="ARBA00010515"/>
    </source>
</evidence>
<dbReference type="EMBL" id="LCTV02000017">
    <property type="protein sequence ID" value="PRQ70092.1"/>
    <property type="molecule type" value="Genomic_DNA"/>
</dbReference>
<comment type="similarity">
    <text evidence="2">Belongs to the 'GDXG' lipolytic enzyme family.</text>
</comment>
<gene>
    <name evidence="6" type="primary">FGENESH: predicted gene_17.189</name>
    <name evidence="7" type="ORF">AAT19DRAFT_11745</name>
    <name evidence="6" type="ORF">BN2166_0073310</name>
</gene>
<evidence type="ECO:0000313" key="7">
    <source>
        <dbReference type="EMBL" id="PRQ70092.1"/>
    </source>
</evidence>
<dbReference type="OrthoDB" id="408631at2759"/>
<dbReference type="SUPFAM" id="SSF53474">
    <property type="entry name" value="alpha/beta-Hydrolases"/>
    <property type="match status" value="1"/>
</dbReference>
<reference evidence="7 9" key="2">
    <citation type="journal article" date="2018" name="Elife">
        <title>Functional genomics of lipid metabolism in the oleaginous yeast Rhodosporidium toruloides.</title>
        <authorList>
            <person name="Coradetti S.T."/>
            <person name="Pinel D."/>
            <person name="Geiselman G."/>
            <person name="Ito M."/>
            <person name="Mondo S."/>
            <person name="Reilly M.C."/>
            <person name="Cheng Y.F."/>
            <person name="Bauer S."/>
            <person name="Grigoriev I."/>
            <person name="Gladden J.M."/>
            <person name="Simmons B.A."/>
            <person name="Brem R."/>
            <person name="Arkin A.P."/>
            <person name="Skerker J.M."/>
        </authorList>
    </citation>
    <scope>NUCLEOTIDE SEQUENCE [LARGE SCALE GENOMIC DNA]</scope>
    <source>
        <strain evidence="7 9">NBRC 0880</strain>
    </source>
</reference>
<protein>
    <recommendedName>
        <fullName evidence="4">Carboxylic ester hydrolase</fullName>
        <ecNumber evidence="4">3.1.1.-</ecNumber>
    </recommendedName>
</protein>
<proteinExistence type="inferred from homology"/>
<dbReference type="Pfam" id="PF00135">
    <property type="entry name" value="COesterase"/>
    <property type="match status" value="1"/>
</dbReference>
<dbReference type="ESTHER" id="rhoto-a0a0k3csg9">
    <property type="family name" value="Fungal_carboxylesterase_lipase"/>
</dbReference>
<organism evidence="6 8">
    <name type="scientific">Rhodotorula toruloides</name>
    <name type="common">Yeast</name>
    <name type="synonym">Rhodosporidium toruloides</name>
    <dbReference type="NCBI Taxonomy" id="5286"/>
    <lineage>
        <taxon>Eukaryota</taxon>
        <taxon>Fungi</taxon>
        <taxon>Dikarya</taxon>
        <taxon>Basidiomycota</taxon>
        <taxon>Pucciniomycotina</taxon>
        <taxon>Microbotryomycetes</taxon>
        <taxon>Sporidiobolales</taxon>
        <taxon>Sporidiobolaceae</taxon>
        <taxon>Rhodotorula</taxon>
    </lineage>
</organism>
<evidence type="ECO:0000256" key="3">
    <source>
        <dbReference type="ARBA" id="ARBA00022801"/>
    </source>
</evidence>
<keyword evidence="8" id="KW-1185">Reference proteome</keyword>
<feature type="domain" description="Carboxylesterase type B" evidence="5">
    <location>
        <begin position="32"/>
        <end position="524"/>
    </location>
</feature>
<evidence type="ECO:0000259" key="5">
    <source>
        <dbReference type="Pfam" id="PF00135"/>
    </source>
</evidence>
<dbReference type="PANTHER" id="PTHR11559">
    <property type="entry name" value="CARBOXYLESTERASE"/>
    <property type="match status" value="1"/>
</dbReference>
<dbReference type="Gene3D" id="3.40.50.1820">
    <property type="entry name" value="alpha/beta hydrolase"/>
    <property type="match status" value="1"/>
</dbReference>
<evidence type="ECO:0000256" key="1">
    <source>
        <dbReference type="ARBA" id="ARBA00005964"/>
    </source>
</evidence>
<dbReference type="STRING" id="5286.A0A0K3CSG9"/>
<keyword evidence="4" id="KW-0732">Signal</keyword>
<feature type="signal peptide" evidence="4">
    <location>
        <begin position="1"/>
        <end position="16"/>
    </location>
</feature>
<dbReference type="OMA" id="AFQKMWG"/>
<accession>A0A0K3CSG9</accession>
<dbReference type="EC" id="3.1.1.-" evidence="4"/>
<dbReference type="InterPro" id="IPR002018">
    <property type="entry name" value="CarbesteraseB"/>
</dbReference>
<dbReference type="GO" id="GO:0016787">
    <property type="term" value="F:hydrolase activity"/>
    <property type="evidence" value="ECO:0007669"/>
    <property type="project" value="UniProtKB-KW"/>
</dbReference>
<dbReference type="PROSITE" id="PS00122">
    <property type="entry name" value="CARBOXYLESTERASE_B_1"/>
    <property type="match status" value="1"/>
</dbReference>
<dbReference type="EMBL" id="CWKI01000017">
    <property type="protein sequence ID" value="CTR11470.1"/>
    <property type="molecule type" value="Genomic_DNA"/>
</dbReference>
<sequence>MLLLTALAWCGSAALASSIPPSASVRRLPPPPVVDLGYARYQGFFNDTTELYEWRGIRFATAARFQAPRTPKKTVAVQNATEYGPTCWQGTVGLKGTLGTLPHISTPGEQSEDCLFVNIQAPPRALKGGKLPVLVWIHGGGYGIGDSSTTSDLSEFLRLSGSNFVIVRTSYRLGPFGFLAGEAVKKHGVLNAGLLDQQFALQWVQQHVLKFGGDPGHVAVWGVSAGAGSILNHLIANGGDTISALGLKKPLFQAAITSSVFLPPQVEYNAPSVEKAYKRLASAVNCTGAASSFDCLAKVDAAKLAAAAFANAAAAPWAVWTYVPVIDGSFLRDRASVLLKQGRARLNGKFLTAINNADEGAIWADPTLAADSTTDSTALASQFDRLLAGLFPQLNASERQVVAEYYPFSRAPSIGNTVARISAVIADSTFNCPSYWLAEAFGSSAHKGTFAISPASHGWDTFYYLGDIFGGNRSRSSVESFDGALAGAILGSFDPNNNPANSHLNPYWPTFDTRREMVFNTTTTDLSSPADPRIVKTSSLKRFGKDQLERCEFWRGPISKNAGL</sequence>
<feature type="chain" id="PRO_5033759943" description="Carboxylic ester hydrolase" evidence="4">
    <location>
        <begin position="17"/>
        <end position="564"/>
    </location>
</feature>
<dbReference type="InterPro" id="IPR002168">
    <property type="entry name" value="Lipase_GDXG_HIS_AS"/>
</dbReference>